<sequence length="148" mass="16672">MPDPQPLAARLHARFSPAFPCRVPDAPVTMTACCYTPRAPNVCESAGRLLHKLYLIYWARRGVRVVLFKFALQPFLCGLGTVDLYLSKPKIAVECDEHGHSAYNQLQERQRQTFIEEQLGCTFVRFNPYAQGFSIGDPIAAIVDKLMN</sequence>
<gene>
    <name evidence="1" type="ORF">WJX74_009122</name>
</gene>
<evidence type="ECO:0008006" key="3">
    <source>
        <dbReference type="Google" id="ProtNLM"/>
    </source>
</evidence>
<dbReference type="Proteomes" id="UP001438707">
    <property type="component" value="Unassembled WGS sequence"/>
</dbReference>
<evidence type="ECO:0000313" key="1">
    <source>
        <dbReference type="EMBL" id="KAK9831243.1"/>
    </source>
</evidence>
<organism evidence="1 2">
    <name type="scientific">Apatococcus lobatus</name>
    <dbReference type="NCBI Taxonomy" id="904363"/>
    <lineage>
        <taxon>Eukaryota</taxon>
        <taxon>Viridiplantae</taxon>
        <taxon>Chlorophyta</taxon>
        <taxon>core chlorophytes</taxon>
        <taxon>Trebouxiophyceae</taxon>
        <taxon>Chlorellales</taxon>
        <taxon>Chlorellaceae</taxon>
        <taxon>Apatococcus</taxon>
    </lineage>
</organism>
<accession>A0AAW1RBQ7</accession>
<evidence type="ECO:0000313" key="2">
    <source>
        <dbReference type="Proteomes" id="UP001438707"/>
    </source>
</evidence>
<dbReference type="AlphaFoldDB" id="A0AAW1RBQ7"/>
<dbReference type="EMBL" id="JALJOS010000014">
    <property type="protein sequence ID" value="KAK9831243.1"/>
    <property type="molecule type" value="Genomic_DNA"/>
</dbReference>
<proteinExistence type="predicted"/>
<comment type="caution">
    <text evidence="1">The sequence shown here is derived from an EMBL/GenBank/DDBJ whole genome shotgun (WGS) entry which is preliminary data.</text>
</comment>
<name>A0AAW1RBQ7_9CHLO</name>
<keyword evidence="2" id="KW-1185">Reference proteome</keyword>
<protein>
    <recommendedName>
        <fullName evidence="3">DUF559 domain-containing protein</fullName>
    </recommendedName>
</protein>
<reference evidence="1 2" key="1">
    <citation type="journal article" date="2024" name="Nat. Commun.">
        <title>Phylogenomics reveals the evolutionary origins of lichenization in chlorophyte algae.</title>
        <authorList>
            <person name="Puginier C."/>
            <person name="Libourel C."/>
            <person name="Otte J."/>
            <person name="Skaloud P."/>
            <person name="Haon M."/>
            <person name="Grisel S."/>
            <person name="Petersen M."/>
            <person name="Berrin J.G."/>
            <person name="Delaux P.M."/>
            <person name="Dal Grande F."/>
            <person name="Keller J."/>
        </authorList>
    </citation>
    <scope>NUCLEOTIDE SEQUENCE [LARGE SCALE GENOMIC DNA]</scope>
    <source>
        <strain evidence="1 2">SAG 2145</strain>
    </source>
</reference>